<evidence type="ECO:0000313" key="6">
    <source>
        <dbReference type="EMBL" id="KAJ7748224.1"/>
    </source>
</evidence>
<dbReference type="InterPro" id="IPR027417">
    <property type="entry name" value="P-loop_NTPase"/>
</dbReference>
<organism evidence="6 7">
    <name type="scientific">Mycena maculata</name>
    <dbReference type="NCBI Taxonomy" id="230809"/>
    <lineage>
        <taxon>Eukaryota</taxon>
        <taxon>Fungi</taxon>
        <taxon>Dikarya</taxon>
        <taxon>Basidiomycota</taxon>
        <taxon>Agaricomycotina</taxon>
        <taxon>Agaricomycetes</taxon>
        <taxon>Agaricomycetidae</taxon>
        <taxon>Agaricales</taxon>
        <taxon>Marasmiineae</taxon>
        <taxon>Mycenaceae</taxon>
        <taxon>Mycena</taxon>
    </lineage>
</organism>
<dbReference type="Proteomes" id="UP001215280">
    <property type="component" value="Unassembled WGS sequence"/>
</dbReference>
<dbReference type="PANTHER" id="PTHR45626:SF22">
    <property type="entry name" value="DNA REPAIR PROTEIN RAD5"/>
    <property type="match status" value="1"/>
</dbReference>
<sequence length="786" mass="87140">MAVLAALAAIFAVLFGWEPPASPKPTPFISAIEAAGIPPFWKSETAPEEHQQEWQSHWRAIRRVWKKTANTKETSRRRPLAEFDWAALPALQAVYDASHRYKWHTCLDPLLWKVERELQVRNMTPLGLLQVLDEPPRDGLPASDSWLELKRPVFERVFGFEGVAYPGVLLSFWQLWLRRRLDRDRRIRARRIKQETALRPDVTRLLTIGSVDDDGVQALRVLREYRSTLAWMPLSLADRRALSARSPDEDLSPNAKAFALCARALGHLNRLVTAEAFEVPELPPHLRPSYTLGFALPVDTPSGGDAGATEIAIELFVAEWMGASAAPGLDTILDGLDGVIECEDAEWRHNGDDMGTERLKGLSREELQAMLPSGGHPLAIRRFVARDPKRYIPGQDRALPGVTERLLIGDHQLQGVANIFDRLKAPTRPQREAPPNVPIAIREGFGAEPGTLLCDEPGLGKTLQAMLMIGCYIDLAETDSGPASLAWIRELFAAPHLIVVPPSLMYQWHSELQRFFRDDAVSITRLGTVEADWAKELASADASEQPPFRRIILASITTVTRMAPAALDVSERPTVMGGVSRGSLFARTWASLVVDEAHLLRTANNQCRAVDGLATLALIKLFITGTPYVEAPNDLLILSQLVRAPALDLHQWAQLVDALAKLARQKNAARQQDDEALLRFMASSTTRDAETSESPMAVIQRQGAQLVSTLRNILAPLCIRRTEKSVDCEGLPITRAVPPLTVVYLCYIVTADEKDETALFEEVPEPEDPMTTKLERVGASIHGASI</sequence>
<dbReference type="SMART" id="SM00487">
    <property type="entry name" value="DEXDc"/>
    <property type="match status" value="1"/>
</dbReference>
<keyword evidence="4" id="KW-0732">Signal</keyword>
<dbReference type="GO" id="GO:0006281">
    <property type="term" value="P:DNA repair"/>
    <property type="evidence" value="ECO:0007669"/>
    <property type="project" value="TreeGrafter"/>
</dbReference>
<accession>A0AAD7IQA5</accession>
<keyword evidence="2" id="KW-0378">Hydrolase</keyword>
<evidence type="ECO:0000313" key="7">
    <source>
        <dbReference type="Proteomes" id="UP001215280"/>
    </source>
</evidence>
<dbReference type="PANTHER" id="PTHR45626">
    <property type="entry name" value="TRANSCRIPTION TERMINATION FACTOR 2-RELATED"/>
    <property type="match status" value="1"/>
</dbReference>
<dbReference type="AlphaFoldDB" id="A0AAD7IQA5"/>
<reference evidence="6" key="1">
    <citation type="submission" date="2023-03" db="EMBL/GenBank/DDBJ databases">
        <title>Massive genome expansion in bonnet fungi (Mycena s.s.) driven by repeated elements and novel gene families across ecological guilds.</title>
        <authorList>
            <consortium name="Lawrence Berkeley National Laboratory"/>
            <person name="Harder C.B."/>
            <person name="Miyauchi S."/>
            <person name="Viragh M."/>
            <person name="Kuo A."/>
            <person name="Thoen E."/>
            <person name="Andreopoulos B."/>
            <person name="Lu D."/>
            <person name="Skrede I."/>
            <person name="Drula E."/>
            <person name="Henrissat B."/>
            <person name="Morin E."/>
            <person name="Kohler A."/>
            <person name="Barry K."/>
            <person name="LaButti K."/>
            <person name="Morin E."/>
            <person name="Salamov A."/>
            <person name="Lipzen A."/>
            <person name="Mereny Z."/>
            <person name="Hegedus B."/>
            <person name="Baldrian P."/>
            <person name="Stursova M."/>
            <person name="Weitz H."/>
            <person name="Taylor A."/>
            <person name="Grigoriev I.V."/>
            <person name="Nagy L.G."/>
            <person name="Martin F."/>
            <person name="Kauserud H."/>
        </authorList>
    </citation>
    <scope>NUCLEOTIDE SEQUENCE</scope>
    <source>
        <strain evidence="6">CBHHK188m</strain>
    </source>
</reference>
<evidence type="ECO:0000256" key="1">
    <source>
        <dbReference type="ARBA" id="ARBA00022741"/>
    </source>
</evidence>
<feature type="signal peptide" evidence="4">
    <location>
        <begin position="1"/>
        <end position="23"/>
    </location>
</feature>
<evidence type="ECO:0000256" key="2">
    <source>
        <dbReference type="ARBA" id="ARBA00022801"/>
    </source>
</evidence>
<comment type="caution">
    <text evidence="6">The sequence shown here is derived from an EMBL/GenBank/DDBJ whole genome shotgun (WGS) entry which is preliminary data.</text>
</comment>
<keyword evidence="7" id="KW-1185">Reference proteome</keyword>
<proteinExistence type="predicted"/>
<keyword evidence="3" id="KW-0067">ATP-binding</keyword>
<dbReference type="GO" id="GO:0005634">
    <property type="term" value="C:nucleus"/>
    <property type="evidence" value="ECO:0007669"/>
    <property type="project" value="TreeGrafter"/>
</dbReference>
<gene>
    <name evidence="6" type="ORF">DFH07DRAFT_775842</name>
</gene>
<dbReference type="InterPro" id="IPR014001">
    <property type="entry name" value="Helicase_ATP-bd"/>
</dbReference>
<dbReference type="InterPro" id="IPR000330">
    <property type="entry name" value="SNF2_N"/>
</dbReference>
<keyword evidence="1" id="KW-0547">Nucleotide-binding</keyword>
<evidence type="ECO:0000259" key="5">
    <source>
        <dbReference type="PROSITE" id="PS51192"/>
    </source>
</evidence>
<dbReference type="EMBL" id="JARJLG010000091">
    <property type="protein sequence ID" value="KAJ7748224.1"/>
    <property type="molecule type" value="Genomic_DNA"/>
</dbReference>
<dbReference type="SUPFAM" id="SSF52540">
    <property type="entry name" value="P-loop containing nucleoside triphosphate hydrolases"/>
    <property type="match status" value="1"/>
</dbReference>
<feature type="domain" description="Helicase ATP-binding" evidence="5">
    <location>
        <begin position="442"/>
        <end position="645"/>
    </location>
</feature>
<feature type="chain" id="PRO_5042031004" evidence="4">
    <location>
        <begin position="24"/>
        <end position="786"/>
    </location>
</feature>
<dbReference type="GO" id="GO:0005524">
    <property type="term" value="F:ATP binding"/>
    <property type="evidence" value="ECO:0007669"/>
    <property type="project" value="UniProtKB-KW"/>
</dbReference>
<protein>
    <submittedName>
        <fullName evidence="6">SNF2 family N-terminal domain-containing protein</fullName>
    </submittedName>
</protein>
<dbReference type="PROSITE" id="PS51192">
    <property type="entry name" value="HELICASE_ATP_BIND_1"/>
    <property type="match status" value="1"/>
</dbReference>
<evidence type="ECO:0000256" key="4">
    <source>
        <dbReference type="SAM" id="SignalP"/>
    </source>
</evidence>
<dbReference type="InterPro" id="IPR038718">
    <property type="entry name" value="SNF2-like_sf"/>
</dbReference>
<dbReference type="Gene3D" id="3.40.50.10810">
    <property type="entry name" value="Tandem AAA-ATPase domain"/>
    <property type="match status" value="1"/>
</dbReference>
<evidence type="ECO:0000256" key="3">
    <source>
        <dbReference type="ARBA" id="ARBA00022840"/>
    </source>
</evidence>
<dbReference type="GO" id="GO:0008094">
    <property type="term" value="F:ATP-dependent activity, acting on DNA"/>
    <property type="evidence" value="ECO:0007669"/>
    <property type="project" value="TreeGrafter"/>
</dbReference>
<feature type="non-terminal residue" evidence="6">
    <location>
        <position position="786"/>
    </location>
</feature>
<dbReference type="InterPro" id="IPR050628">
    <property type="entry name" value="SNF2_RAD54_helicase_TF"/>
</dbReference>
<name>A0AAD7IQA5_9AGAR</name>
<dbReference type="Pfam" id="PF00176">
    <property type="entry name" value="SNF2-rel_dom"/>
    <property type="match status" value="1"/>
</dbReference>
<dbReference type="GO" id="GO:0016787">
    <property type="term" value="F:hydrolase activity"/>
    <property type="evidence" value="ECO:0007669"/>
    <property type="project" value="UniProtKB-KW"/>
</dbReference>